<reference evidence="1 2" key="1">
    <citation type="journal article" date="2021" name="Environ. Microbiol.">
        <title>Gene family expansions and transcriptome signatures uncover fungal adaptations to wood decay.</title>
        <authorList>
            <person name="Hage H."/>
            <person name="Miyauchi S."/>
            <person name="Viragh M."/>
            <person name="Drula E."/>
            <person name="Min B."/>
            <person name="Chaduli D."/>
            <person name="Navarro D."/>
            <person name="Favel A."/>
            <person name="Norest M."/>
            <person name="Lesage-Meessen L."/>
            <person name="Balint B."/>
            <person name="Merenyi Z."/>
            <person name="de Eugenio L."/>
            <person name="Morin E."/>
            <person name="Martinez A.T."/>
            <person name="Baldrian P."/>
            <person name="Stursova M."/>
            <person name="Martinez M.J."/>
            <person name="Novotny C."/>
            <person name="Magnuson J.K."/>
            <person name="Spatafora J.W."/>
            <person name="Maurice S."/>
            <person name="Pangilinan J."/>
            <person name="Andreopoulos W."/>
            <person name="LaButti K."/>
            <person name="Hundley H."/>
            <person name="Na H."/>
            <person name="Kuo A."/>
            <person name="Barry K."/>
            <person name="Lipzen A."/>
            <person name="Henrissat B."/>
            <person name="Riley R."/>
            <person name="Ahrendt S."/>
            <person name="Nagy L.G."/>
            <person name="Grigoriev I.V."/>
            <person name="Martin F."/>
            <person name="Rosso M.N."/>
        </authorList>
    </citation>
    <scope>NUCLEOTIDE SEQUENCE [LARGE SCALE GENOMIC DNA]</scope>
    <source>
        <strain evidence="1 2">CIRM-BRFM 1785</strain>
    </source>
</reference>
<dbReference type="SUPFAM" id="SSF52047">
    <property type="entry name" value="RNI-like"/>
    <property type="match status" value="1"/>
</dbReference>
<name>A0ABQ8K5A8_9APHY</name>
<dbReference type="GeneID" id="72005547"/>
<sequence length="495" mass="55844">MTSRTDLLSLDDDVLWIIVSWLPHHAAAQLALTSRAVGTAARRRVLSSLQIAAPFASIEFHKFMLEEDDGYRLQCLRRLTINLSSLPPHELPDGYTPLADVLKRARNLQALVVPSLEQHLATRNGHVLGDAIAALHDLRELDLRSVGGKGLDLCKRLASKPDVLRFQALSTDTEPHTLIDRTMLSELNVLQRASTIILHEFTFVQSDHDRYQPLSPSPLPKSASLWPNAKTLRLKNMDPMPVVALCPNLASLYISAVNDGGPFYPDDVHNPYSTIDTLVPEVTTRLRVFDVSVNNDRSDLSETIDTIFRASYPRVLSIPYFWESLASVAKHPGSRLRYLDVLFHDHTDLAQDWLDEYLPMFSNCGILCIRIRLVEFIDDTITEQEWQSREDDDWDDWMVGSEWKELRDAIPNLVLKAVPSLRYVSVSPGYMVQDWNGLDEPAFVGQTRWWRATSGNSEAGLEDGQATAELVEIDAGEGQRIDEYMRSEAFQEGSL</sequence>
<evidence type="ECO:0008006" key="3">
    <source>
        <dbReference type="Google" id="ProtNLM"/>
    </source>
</evidence>
<evidence type="ECO:0000313" key="1">
    <source>
        <dbReference type="EMBL" id="KAH9832073.1"/>
    </source>
</evidence>
<proteinExistence type="predicted"/>
<dbReference type="RefSeq" id="XP_047775119.1">
    <property type="nucleotide sequence ID" value="XM_047924815.1"/>
</dbReference>
<protein>
    <recommendedName>
        <fullName evidence="3">F-box domain-containing protein</fullName>
    </recommendedName>
</protein>
<keyword evidence="2" id="KW-1185">Reference proteome</keyword>
<accession>A0ABQ8K5A8</accession>
<evidence type="ECO:0000313" key="2">
    <source>
        <dbReference type="Proteomes" id="UP000814176"/>
    </source>
</evidence>
<gene>
    <name evidence="1" type="ORF">C8Q71DRAFT_779712</name>
</gene>
<dbReference type="Proteomes" id="UP000814176">
    <property type="component" value="Unassembled WGS sequence"/>
</dbReference>
<organism evidence="1 2">
    <name type="scientific">Rhodofomes roseus</name>
    <dbReference type="NCBI Taxonomy" id="34475"/>
    <lineage>
        <taxon>Eukaryota</taxon>
        <taxon>Fungi</taxon>
        <taxon>Dikarya</taxon>
        <taxon>Basidiomycota</taxon>
        <taxon>Agaricomycotina</taxon>
        <taxon>Agaricomycetes</taxon>
        <taxon>Polyporales</taxon>
        <taxon>Rhodofomes</taxon>
    </lineage>
</organism>
<dbReference type="EMBL" id="JADCUA010000023">
    <property type="protein sequence ID" value="KAH9832073.1"/>
    <property type="molecule type" value="Genomic_DNA"/>
</dbReference>
<comment type="caution">
    <text evidence="1">The sequence shown here is derived from an EMBL/GenBank/DDBJ whole genome shotgun (WGS) entry which is preliminary data.</text>
</comment>